<proteinExistence type="predicted"/>
<keyword evidence="3" id="KW-1185">Reference proteome</keyword>
<evidence type="ECO:0000256" key="1">
    <source>
        <dbReference type="SAM" id="MobiDB-lite"/>
    </source>
</evidence>
<protein>
    <submittedName>
        <fullName evidence="2">Uncharacterized protein</fullName>
    </submittedName>
</protein>
<dbReference type="KEGG" id="ahu:A6A40_10975"/>
<dbReference type="AlphaFoldDB" id="A0A160JH68"/>
<organism evidence="2 3">
    <name type="scientific">Azospirillum humicireducens</name>
    <dbReference type="NCBI Taxonomy" id="1226968"/>
    <lineage>
        <taxon>Bacteria</taxon>
        <taxon>Pseudomonadati</taxon>
        <taxon>Pseudomonadota</taxon>
        <taxon>Alphaproteobacteria</taxon>
        <taxon>Rhodospirillales</taxon>
        <taxon>Azospirillaceae</taxon>
        <taxon>Azospirillum</taxon>
    </lineage>
</organism>
<dbReference type="EMBL" id="CP015285">
    <property type="protein sequence ID" value="ANC92382.2"/>
    <property type="molecule type" value="Genomic_DNA"/>
</dbReference>
<feature type="region of interest" description="Disordered" evidence="1">
    <location>
        <begin position="53"/>
        <end position="82"/>
    </location>
</feature>
<reference evidence="2 3" key="1">
    <citation type="journal article" date="2013" name="Int. J. Syst. Evol. Microbiol.">
        <title>Azospirillum humicireducens sp. nov., a nitrogen-fixing bacterium isolated from a microbial fuel cell.</title>
        <authorList>
            <person name="Zhou S."/>
            <person name="Han L."/>
            <person name="Wang Y."/>
            <person name="Yang G."/>
            <person name="Zhuang L."/>
            <person name="Hu P."/>
        </authorList>
    </citation>
    <scope>NUCLEOTIDE SEQUENCE [LARGE SCALE GENOMIC DNA]</scope>
    <source>
        <strain evidence="2 3">SgZ-5</strain>
    </source>
</reference>
<evidence type="ECO:0000313" key="3">
    <source>
        <dbReference type="Proteomes" id="UP000077405"/>
    </source>
</evidence>
<accession>A0A160JH68</accession>
<name>A0A160JH68_9PROT</name>
<gene>
    <name evidence="2" type="ORF">A6A40_10975</name>
</gene>
<evidence type="ECO:0000313" key="2">
    <source>
        <dbReference type="EMBL" id="ANC92382.2"/>
    </source>
</evidence>
<dbReference type="Proteomes" id="UP000077405">
    <property type="component" value="Chromosome"/>
</dbReference>
<sequence length="82" mass="8665">MAVRSIGPEVAMTRSDALRSIIEEAAAARSALCENELVIRLDNILAIARAAPEEGEADGRPQSSQTIPNPCAHKKTAANPLD</sequence>